<protein>
    <submittedName>
        <fullName evidence="1">Uncharacterized protein</fullName>
    </submittedName>
</protein>
<proteinExistence type="predicted"/>
<accession>A0ACC3C1N9</accession>
<name>A0ACC3C1N9_PYRYE</name>
<evidence type="ECO:0000313" key="2">
    <source>
        <dbReference type="Proteomes" id="UP000798662"/>
    </source>
</evidence>
<dbReference type="Proteomes" id="UP000798662">
    <property type="component" value="Chromosome 2"/>
</dbReference>
<dbReference type="EMBL" id="CM020619">
    <property type="protein sequence ID" value="KAK1864077.1"/>
    <property type="molecule type" value="Genomic_DNA"/>
</dbReference>
<comment type="caution">
    <text evidence="1">The sequence shown here is derived from an EMBL/GenBank/DDBJ whole genome shotgun (WGS) entry which is preliminary data.</text>
</comment>
<evidence type="ECO:0000313" key="1">
    <source>
        <dbReference type="EMBL" id="KAK1864077.1"/>
    </source>
</evidence>
<gene>
    <name evidence="1" type="ORF">I4F81_006627</name>
</gene>
<reference evidence="1" key="1">
    <citation type="submission" date="2019-11" db="EMBL/GenBank/DDBJ databases">
        <title>Nori genome reveals adaptations in red seaweeds to the harsh intertidal environment.</title>
        <authorList>
            <person name="Wang D."/>
            <person name="Mao Y."/>
        </authorList>
    </citation>
    <scope>NUCLEOTIDE SEQUENCE</scope>
    <source>
        <tissue evidence="1">Gametophyte</tissue>
    </source>
</reference>
<keyword evidence="2" id="KW-1185">Reference proteome</keyword>
<organism evidence="1 2">
    <name type="scientific">Pyropia yezoensis</name>
    <name type="common">Susabi-nori</name>
    <name type="synonym">Porphyra yezoensis</name>
    <dbReference type="NCBI Taxonomy" id="2788"/>
    <lineage>
        <taxon>Eukaryota</taxon>
        <taxon>Rhodophyta</taxon>
        <taxon>Bangiophyceae</taxon>
        <taxon>Bangiales</taxon>
        <taxon>Bangiaceae</taxon>
        <taxon>Pyropia</taxon>
    </lineage>
</organism>
<sequence length="332" mass="34473">MGVAARAATATSSAADAAANPAAAATTTATTAAAAAHRGRLPWGANPTRRGAPTHPPRHLGLDDRRRRLDGVFIRVGGGRETADEHWHGPTRRGGALEQQPRLQQLPRGGPCGEPQQHRRAGGRQRRGGGGRGRHRPPAPPLSRGTGPGYGGPVGRPHRRVGGGERPRVRLGEGRIGGGGHRERRVGRQALDQAQLLERGKQLQDDGPEGAQPVGRGGGRGGKCHRRHGCTLAGKGGEGGQGGQGGSVAGAGALYRESGRQGEKKRTRKTPADEPRGWPGEASGRRGGSKGGGATSVDWGATRSDELRRRPYSHRALSTPPPPPSPCSPQCT</sequence>